<keyword evidence="3" id="KW-1185">Reference proteome</keyword>
<evidence type="ECO:0000256" key="1">
    <source>
        <dbReference type="SAM" id="MobiDB-lite"/>
    </source>
</evidence>
<sequence length="148" mass="15628">MAALRTIFTRTRGSVTAISSRHPTAAITTTRAARTLHQSAASRQPYKDDMDRESLKPKAHENTQSGTDDQVAQEDEAFDPHKTDPDSERASAASKRSNGSNSSPLEGTPANRDVAARQTGAQEDRAPGGSGDSSKPSAKGNAPKKGKV</sequence>
<evidence type="ECO:0000313" key="2">
    <source>
        <dbReference type="EMBL" id="EMR70499.1"/>
    </source>
</evidence>
<dbReference type="Proteomes" id="UP000012174">
    <property type="component" value="Unassembled WGS sequence"/>
</dbReference>
<feature type="compositionally biased region" description="Basic and acidic residues" evidence="1">
    <location>
        <begin position="45"/>
        <end position="61"/>
    </location>
</feature>
<feature type="compositionally biased region" description="Polar residues" evidence="1">
    <location>
        <begin position="94"/>
        <end position="105"/>
    </location>
</feature>
<proteinExistence type="predicted"/>
<dbReference type="KEGG" id="ela:UCREL1_2472"/>
<feature type="region of interest" description="Disordered" evidence="1">
    <location>
        <begin position="19"/>
        <end position="148"/>
    </location>
</feature>
<dbReference type="HOGENOM" id="CLU_109868_2_0_1"/>
<reference evidence="3" key="1">
    <citation type="journal article" date="2013" name="Genome Announc.">
        <title>Draft genome sequence of the grapevine dieback fungus Eutypa lata UCR-EL1.</title>
        <authorList>
            <person name="Blanco-Ulate B."/>
            <person name="Rolshausen P.E."/>
            <person name="Cantu D."/>
        </authorList>
    </citation>
    <scope>NUCLEOTIDE SEQUENCE [LARGE SCALE GENOMIC DNA]</scope>
    <source>
        <strain evidence="3">UCR-EL1</strain>
    </source>
</reference>
<accession>M7SV81</accession>
<evidence type="ECO:0000313" key="3">
    <source>
        <dbReference type="Proteomes" id="UP000012174"/>
    </source>
</evidence>
<name>M7SV81_EUTLA</name>
<organism evidence="2 3">
    <name type="scientific">Eutypa lata (strain UCR-EL1)</name>
    <name type="common">Grapevine dieback disease fungus</name>
    <name type="synonym">Eutypa armeniacae</name>
    <dbReference type="NCBI Taxonomy" id="1287681"/>
    <lineage>
        <taxon>Eukaryota</taxon>
        <taxon>Fungi</taxon>
        <taxon>Dikarya</taxon>
        <taxon>Ascomycota</taxon>
        <taxon>Pezizomycotina</taxon>
        <taxon>Sordariomycetes</taxon>
        <taxon>Xylariomycetidae</taxon>
        <taxon>Xylariales</taxon>
        <taxon>Diatrypaceae</taxon>
        <taxon>Eutypa</taxon>
    </lineage>
</organism>
<dbReference type="OMA" id="EHADIAF"/>
<dbReference type="eggNOG" id="ENOG502SZQW">
    <property type="taxonomic scope" value="Eukaryota"/>
</dbReference>
<dbReference type="STRING" id="1287681.M7SV81"/>
<gene>
    <name evidence="2" type="ORF">UCREL1_2472</name>
</gene>
<dbReference type="EMBL" id="KB705854">
    <property type="protein sequence ID" value="EMR70499.1"/>
    <property type="molecule type" value="Genomic_DNA"/>
</dbReference>
<dbReference type="PANTHER" id="PTHR42090">
    <property type="match status" value="1"/>
</dbReference>
<dbReference type="AlphaFoldDB" id="M7SV81"/>
<protein>
    <submittedName>
        <fullName evidence="2">Uncharacterized protein</fullName>
    </submittedName>
</protein>
<dbReference type="OrthoDB" id="423498at2759"/>
<feature type="compositionally biased region" description="Basic and acidic residues" evidence="1">
    <location>
        <begin position="78"/>
        <end position="89"/>
    </location>
</feature>
<dbReference type="PANTHER" id="PTHR42090:SF1">
    <property type="match status" value="1"/>
</dbReference>
<feature type="compositionally biased region" description="Low complexity" evidence="1">
    <location>
        <begin position="24"/>
        <end position="35"/>
    </location>
</feature>